<proteinExistence type="inferred from homology"/>
<comment type="caution">
    <text evidence="8">The sequence shown here is derived from an EMBL/GenBank/DDBJ whole genome shotgun (WGS) entry which is preliminary data.</text>
</comment>
<evidence type="ECO:0000256" key="5">
    <source>
        <dbReference type="ARBA" id="ARBA00023157"/>
    </source>
</evidence>
<dbReference type="InterPro" id="IPR006045">
    <property type="entry name" value="Cupin_1"/>
</dbReference>
<keyword evidence="9" id="KW-1185">Reference proteome</keyword>
<dbReference type="Proteomes" id="UP001163823">
    <property type="component" value="Chromosome 3"/>
</dbReference>
<dbReference type="AlphaFoldDB" id="A0AAD7VIK4"/>
<dbReference type="InterPro" id="IPR011051">
    <property type="entry name" value="RmlC_Cupin_sf"/>
</dbReference>
<dbReference type="SUPFAM" id="SSF51182">
    <property type="entry name" value="RmlC-like cupins"/>
    <property type="match status" value="1"/>
</dbReference>
<dbReference type="PANTHER" id="PTHR31189:SF35">
    <property type="entry name" value="12S SEED STORAGE PROTEIN CRB"/>
    <property type="match status" value="1"/>
</dbReference>
<evidence type="ECO:0000313" key="8">
    <source>
        <dbReference type="EMBL" id="KAJ7977241.1"/>
    </source>
</evidence>
<evidence type="ECO:0000256" key="2">
    <source>
        <dbReference type="ARBA" id="ARBA00022729"/>
    </source>
</evidence>
<dbReference type="SMART" id="SM00835">
    <property type="entry name" value="Cupin_1"/>
    <property type="match status" value="1"/>
</dbReference>
<dbReference type="PANTHER" id="PTHR31189">
    <property type="entry name" value="OS03G0336100 PROTEIN-RELATED"/>
    <property type="match status" value="1"/>
</dbReference>
<dbReference type="GO" id="GO:0045735">
    <property type="term" value="F:nutrient reservoir activity"/>
    <property type="evidence" value="ECO:0007669"/>
    <property type="project" value="UniProtKB-KW"/>
</dbReference>
<dbReference type="GO" id="GO:0048316">
    <property type="term" value="P:seed development"/>
    <property type="evidence" value="ECO:0007669"/>
    <property type="project" value="UniProtKB-ARBA"/>
</dbReference>
<name>A0AAD7VIK4_QUISA</name>
<keyword evidence="2" id="KW-0732">Signal</keyword>
<sequence length="132" mass="14705">MQNALFLPHWHINAHSILHVLRGSARIQVVDHNGNNVFDEELREDQVLTIPQNFAVGAQAGNDGFEYISFKTNDHAIVNTLAGRTSVIRALPEDVIANSYQISNGDARNLKYGRQESLLAPSRSESQRRAEA</sequence>
<comment type="similarity">
    <text evidence="1">Belongs to the 11S seed storage protein (globulins) family.</text>
</comment>
<dbReference type="Gene3D" id="2.60.120.10">
    <property type="entry name" value="Jelly Rolls"/>
    <property type="match status" value="1"/>
</dbReference>
<evidence type="ECO:0000256" key="3">
    <source>
        <dbReference type="ARBA" id="ARBA00022761"/>
    </source>
</evidence>
<protein>
    <submittedName>
        <fullName evidence="8">11S seed storage globulin</fullName>
    </submittedName>
</protein>
<organism evidence="8 9">
    <name type="scientific">Quillaja saponaria</name>
    <name type="common">Soap bark tree</name>
    <dbReference type="NCBI Taxonomy" id="32244"/>
    <lineage>
        <taxon>Eukaryota</taxon>
        <taxon>Viridiplantae</taxon>
        <taxon>Streptophyta</taxon>
        <taxon>Embryophyta</taxon>
        <taxon>Tracheophyta</taxon>
        <taxon>Spermatophyta</taxon>
        <taxon>Magnoliopsida</taxon>
        <taxon>eudicotyledons</taxon>
        <taxon>Gunneridae</taxon>
        <taxon>Pentapetalae</taxon>
        <taxon>rosids</taxon>
        <taxon>fabids</taxon>
        <taxon>Fabales</taxon>
        <taxon>Quillajaceae</taxon>
        <taxon>Quillaja</taxon>
    </lineage>
</organism>
<dbReference type="Pfam" id="PF00190">
    <property type="entry name" value="Cupin_1"/>
    <property type="match status" value="1"/>
</dbReference>
<keyword evidence="5" id="KW-1015">Disulfide bond</keyword>
<keyword evidence="3" id="KW-0758">Storage protein</keyword>
<evidence type="ECO:0000256" key="6">
    <source>
        <dbReference type="SAM" id="MobiDB-lite"/>
    </source>
</evidence>
<keyword evidence="4" id="KW-0708">Seed storage protein</keyword>
<dbReference type="CDD" id="cd02243">
    <property type="entry name" value="cupin_11S_legumin_C"/>
    <property type="match status" value="1"/>
</dbReference>
<dbReference type="PRINTS" id="PR00439">
    <property type="entry name" value="11SGLOBULIN"/>
</dbReference>
<evidence type="ECO:0000313" key="9">
    <source>
        <dbReference type="Proteomes" id="UP001163823"/>
    </source>
</evidence>
<reference evidence="8" key="1">
    <citation type="journal article" date="2023" name="Science">
        <title>Elucidation of the pathway for biosynthesis of saponin adjuvants from the soapbark tree.</title>
        <authorList>
            <person name="Reed J."/>
            <person name="Orme A."/>
            <person name="El-Demerdash A."/>
            <person name="Owen C."/>
            <person name="Martin L.B.B."/>
            <person name="Misra R.C."/>
            <person name="Kikuchi S."/>
            <person name="Rejzek M."/>
            <person name="Martin A.C."/>
            <person name="Harkess A."/>
            <person name="Leebens-Mack J."/>
            <person name="Louveau T."/>
            <person name="Stephenson M.J."/>
            <person name="Osbourn A."/>
        </authorList>
    </citation>
    <scope>NUCLEOTIDE SEQUENCE</scope>
    <source>
        <strain evidence="8">S10</strain>
    </source>
</reference>
<accession>A0AAD7VIK4</accession>
<dbReference type="InterPro" id="IPR014710">
    <property type="entry name" value="RmlC-like_jellyroll"/>
</dbReference>
<feature type="domain" description="Cupin type-1" evidence="7">
    <location>
        <begin position="2"/>
        <end position="108"/>
    </location>
</feature>
<gene>
    <name evidence="8" type="ORF">O6P43_006898</name>
</gene>
<evidence type="ECO:0000259" key="7">
    <source>
        <dbReference type="SMART" id="SM00835"/>
    </source>
</evidence>
<dbReference type="InterPro" id="IPR050253">
    <property type="entry name" value="Seed_Storage-Functional"/>
</dbReference>
<dbReference type="KEGG" id="qsa:O6P43_006898"/>
<dbReference type="InterPro" id="IPR006044">
    <property type="entry name" value="11S_seedstore_pln"/>
</dbReference>
<evidence type="ECO:0000256" key="1">
    <source>
        <dbReference type="ARBA" id="ARBA00007178"/>
    </source>
</evidence>
<feature type="region of interest" description="Disordered" evidence="6">
    <location>
        <begin position="113"/>
        <end position="132"/>
    </location>
</feature>
<dbReference type="EMBL" id="JARAOO010000003">
    <property type="protein sequence ID" value="KAJ7977241.1"/>
    <property type="molecule type" value="Genomic_DNA"/>
</dbReference>
<evidence type="ECO:0000256" key="4">
    <source>
        <dbReference type="ARBA" id="ARBA00023129"/>
    </source>
</evidence>